<feature type="compositionally biased region" description="Basic and acidic residues" evidence="1">
    <location>
        <begin position="221"/>
        <end position="234"/>
    </location>
</feature>
<feature type="compositionally biased region" description="Basic and acidic residues" evidence="1">
    <location>
        <begin position="35"/>
        <end position="50"/>
    </location>
</feature>
<sequence>MTQLYTKNKKKRQDEHEENEKEENDGNSSSSSSTEQDHHLKGDIANKYHSIDNNTPSQQQQQQQQQSSSSTHDDNKRKIRRWWRFFRRPDKTDDSQKSMTASKSNRKITHIPTSQQQQQQQLKQIQPDKSNHKNSNIPDDKKKKKIKRSKKLSTLGSAVRVVTLIVAILLYPLVTDEISYHMAVNKSTTTPNNNNNNLRLQIHPSTEETITTDTTTTESFDPTHHDDDGSERSTTDNVSPNDDVQGDEIPSSDSKTMAEADPKNDAIPEKTTSSPNRPFSLVPRSGTSNSKTSSSSSAVTNNPLSSIATSPSSFSLADKRRAMLSFVTDVVEDVGPSVVRVDTETHLLVQDNRNNDILRDTPPNMGDDDTYVQQGQGSGLIFSSDGLILTNAHVVEDATTVKVTLTDGRVFRCQVMGTDEIVDIAVLKIIPDAGSSMAKLPVAKLGDSDQLSVGKIVIAVGSPGGLDNTVTCGIVSGLERSSMMVGIPHKKVDYIQTDAAINPGNSGGPLIDVETGKVVGINAAIRAHMEGTSFAIPINRVQDIMHDLAAGKEIHHGYLGLGLATCTPEWAKQQNANVQQQQQQQQTNNANNKIPEVYGAIVFKVYPKTPAEQGGLKENDVILDIGGRKVKSADDARKLIDLAPVGENTPITVMRNGNVKVLNVKPVDLSSRLKEIRLEKQRRQQAERQRFQELGPFRSLLQ</sequence>
<feature type="compositionally biased region" description="Basic and acidic residues" evidence="1">
    <location>
        <begin position="87"/>
        <end position="96"/>
    </location>
</feature>
<dbReference type="PROSITE" id="PS50106">
    <property type="entry name" value="PDZ"/>
    <property type="match status" value="1"/>
</dbReference>
<evidence type="ECO:0000313" key="5">
    <source>
        <dbReference type="Proteomes" id="UP000693970"/>
    </source>
</evidence>
<name>A0A9K3KLA7_9STRA</name>
<dbReference type="InterPro" id="IPR001478">
    <property type="entry name" value="PDZ"/>
</dbReference>
<proteinExistence type="predicted"/>
<feature type="compositionally biased region" description="Basic and acidic residues" evidence="1">
    <location>
        <begin position="256"/>
        <end position="268"/>
    </location>
</feature>
<dbReference type="SMART" id="SM00228">
    <property type="entry name" value="PDZ"/>
    <property type="match status" value="1"/>
</dbReference>
<feature type="compositionally biased region" description="Low complexity" evidence="1">
    <location>
        <begin position="285"/>
        <end position="306"/>
    </location>
</feature>
<comment type="caution">
    <text evidence="4">The sequence shown here is derived from an EMBL/GenBank/DDBJ whole genome shotgun (WGS) entry which is preliminary data.</text>
</comment>
<dbReference type="EMBL" id="JAGRRH010000022">
    <property type="protein sequence ID" value="KAG7345817.1"/>
    <property type="molecule type" value="Genomic_DNA"/>
</dbReference>
<feature type="compositionally biased region" description="Basic residues" evidence="1">
    <location>
        <begin position="142"/>
        <end position="151"/>
    </location>
</feature>
<feature type="compositionally biased region" description="Low complexity" evidence="1">
    <location>
        <begin position="207"/>
        <end position="218"/>
    </location>
</feature>
<protein>
    <submittedName>
        <fullName evidence="4">HtrA2 peptidase</fullName>
    </submittedName>
</protein>
<reference evidence="4" key="2">
    <citation type="submission" date="2021-04" db="EMBL/GenBank/DDBJ databases">
        <authorList>
            <person name="Podell S."/>
        </authorList>
    </citation>
    <scope>NUCLEOTIDE SEQUENCE</scope>
    <source>
        <strain evidence="4">Hildebrandi</strain>
    </source>
</reference>
<feature type="transmembrane region" description="Helical" evidence="2">
    <location>
        <begin position="152"/>
        <end position="174"/>
    </location>
</feature>
<keyword evidence="2" id="KW-1133">Transmembrane helix</keyword>
<keyword evidence="5" id="KW-1185">Reference proteome</keyword>
<feature type="compositionally biased region" description="Low complexity" evidence="1">
    <location>
        <begin position="115"/>
        <end position="125"/>
    </location>
</feature>
<feature type="region of interest" description="Disordered" evidence="1">
    <location>
        <begin position="186"/>
        <end position="313"/>
    </location>
</feature>
<reference evidence="4" key="1">
    <citation type="journal article" date="2021" name="Sci. Rep.">
        <title>Diploid genomic architecture of Nitzschia inconspicua, an elite biomass production diatom.</title>
        <authorList>
            <person name="Oliver A."/>
            <person name="Podell S."/>
            <person name="Pinowska A."/>
            <person name="Traller J.C."/>
            <person name="Smith S.R."/>
            <person name="McClure R."/>
            <person name="Beliaev A."/>
            <person name="Bohutskyi P."/>
            <person name="Hill E.A."/>
            <person name="Rabines A."/>
            <person name="Zheng H."/>
            <person name="Allen L.Z."/>
            <person name="Kuo A."/>
            <person name="Grigoriev I.V."/>
            <person name="Allen A.E."/>
            <person name="Hazlebeck D."/>
            <person name="Allen E.E."/>
        </authorList>
    </citation>
    <scope>NUCLEOTIDE SEQUENCE</scope>
    <source>
        <strain evidence="4">Hildebrandi</strain>
    </source>
</reference>
<dbReference type="GO" id="GO:0004252">
    <property type="term" value="F:serine-type endopeptidase activity"/>
    <property type="evidence" value="ECO:0007669"/>
    <property type="project" value="TreeGrafter"/>
</dbReference>
<dbReference type="GO" id="GO:0006508">
    <property type="term" value="P:proteolysis"/>
    <property type="evidence" value="ECO:0007669"/>
    <property type="project" value="TreeGrafter"/>
</dbReference>
<feature type="domain" description="PDZ" evidence="3">
    <location>
        <begin position="599"/>
        <end position="657"/>
    </location>
</feature>
<accession>A0A9K3KLA7</accession>
<dbReference type="PANTHER" id="PTHR22939">
    <property type="entry name" value="SERINE PROTEASE FAMILY S1C HTRA-RELATED"/>
    <property type="match status" value="1"/>
</dbReference>
<feature type="compositionally biased region" description="Low complexity" evidence="1">
    <location>
        <begin position="57"/>
        <end position="70"/>
    </location>
</feature>
<dbReference type="AlphaFoldDB" id="A0A9K3KLA7"/>
<dbReference type="Proteomes" id="UP000693970">
    <property type="component" value="Unassembled WGS sequence"/>
</dbReference>
<dbReference type="PANTHER" id="PTHR22939:SF129">
    <property type="entry name" value="SERINE PROTEASE HTRA2, MITOCHONDRIAL"/>
    <property type="match status" value="1"/>
</dbReference>
<feature type="region of interest" description="Disordered" evidence="1">
    <location>
        <begin position="1"/>
        <end position="153"/>
    </location>
</feature>
<dbReference type="OrthoDB" id="4217619at2759"/>
<evidence type="ECO:0000313" key="4">
    <source>
        <dbReference type="EMBL" id="KAG7345817.1"/>
    </source>
</evidence>
<keyword evidence="2" id="KW-0472">Membrane</keyword>
<keyword evidence="2" id="KW-0812">Transmembrane</keyword>
<evidence type="ECO:0000256" key="1">
    <source>
        <dbReference type="SAM" id="MobiDB-lite"/>
    </source>
</evidence>
<dbReference type="Pfam" id="PF13180">
    <property type="entry name" value="PDZ_2"/>
    <property type="match status" value="1"/>
</dbReference>
<organism evidence="4 5">
    <name type="scientific">Nitzschia inconspicua</name>
    <dbReference type="NCBI Taxonomy" id="303405"/>
    <lineage>
        <taxon>Eukaryota</taxon>
        <taxon>Sar</taxon>
        <taxon>Stramenopiles</taxon>
        <taxon>Ochrophyta</taxon>
        <taxon>Bacillariophyta</taxon>
        <taxon>Bacillariophyceae</taxon>
        <taxon>Bacillariophycidae</taxon>
        <taxon>Bacillariales</taxon>
        <taxon>Bacillariaceae</taxon>
        <taxon>Nitzschia</taxon>
    </lineage>
</organism>
<feature type="compositionally biased region" description="Basic residues" evidence="1">
    <location>
        <begin position="77"/>
        <end position="86"/>
    </location>
</feature>
<dbReference type="Pfam" id="PF13365">
    <property type="entry name" value="Trypsin_2"/>
    <property type="match status" value="1"/>
</dbReference>
<gene>
    <name evidence="4" type="ORF">IV203_033348</name>
</gene>
<evidence type="ECO:0000256" key="2">
    <source>
        <dbReference type="SAM" id="Phobius"/>
    </source>
</evidence>
<evidence type="ECO:0000259" key="3">
    <source>
        <dbReference type="PROSITE" id="PS50106"/>
    </source>
</evidence>